<dbReference type="InterPro" id="IPR011761">
    <property type="entry name" value="ATP-grasp"/>
</dbReference>
<name>A0AAX3FZN1_9PSED</name>
<protein>
    <submittedName>
        <fullName evidence="7">Nikkomycin biosynthesis domain protein</fullName>
    </submittedName>
</protein>
<dbReference type="InterPro" id="IPR052032">
    <property type="entry name" value="ATP-dep_AA_Ligase"/>
</dbReference>
<dbReference type="GO" id="GO:0006164">
    <property type="term" value="P:purine nucleotide biosynthetic process"/>
    <property type="evidence" value="ECO:0007669"/>
    <property type="project" value="UniProtKB-KW"/>
</dbReference>
<dbReference type="InterPro" id="IPR013815">
    <property type="entry name" value="ATP_grasp_subdomain_1"/>
</dbReference>
<dbReference type="RefSeq" id="WP_124325619.1">
    <property type="nucleotide sequence ID" value="NZ_CP118137.1"/>
</dbReference>
<evidence type="ECO:0000256" key="4">
    <source>
        <dbReference type="ARBA" id="ARBA00022840"/>
    </source>
</evidence>
<evidence type="ECO:0000313" key="8">
    <source>
        <dbReference type="Proteomes" id="UP000277437"/>
    </source>
</evidence>
<gene>
    <name evidence="7" type="ORF">NCTC7357_03046</name>
</gene>
<dbReference type="PANTHER" id="PTHR43585:SF2">
    <property type="entry name" value="ATP-GRASP ENZYME FSQD"/>
    <property type="match status" value="1"/>
</dbReference>
<feature type="domain" description="ATP-grasp" evidence="6">
    <location>
        <begin position="108"/>
        <end position="299"/>
    </location>
</feature>
<dbReference type="PANTHER" id="PTHR43585">
    <property type="entry name" value="FUMIPYRROLE BIOSYNTHESIS PROTEIN C"/>
    <property type="match status" value="1"/>
</dbReference>
<dbReference type="PROSITE" id="PS50975">
    <property type="entry name" value="ATP_GRASP"/>
    <property type="match status" value="1"/>
</dbReference>
<evidence type="ECO:0000256" key="5">
    <source>
        <dbReference type="PROSITE-ProRule" id="PRU00409"/>
    </source>
</evidence>
<dbReference type="AlphaFoldDB" id="A0AAX3FZN1"/>
<dbReference type="Gene3D" id="3.30.470.20">
    <property type="entry name" value="ATP-grasp fold, B domain"/>
    <property type="match status" value="1"/>
</dbReference>
<evidence type="ECO:0000313" key="7">
    <source>
        <dbReference type="EMBL" id="VEF74737.1"/>
    </source>
</evidence>
<accession>A0AAX3FZN1</accession>
<keyword evidence="4 5" id="KW-0067">ATP-binding</keyword>
<proteinExistence type="predicted"/>
<keyword evidence="2 5" id="KW-0547">Nucleotide-binding</keyword>
<dbReference type="Proteomes" id="UP000277437">
    <property type="component" value="Chromosome"/>
</dbReference>
<dbReference type="EMBL" id="LR134334">
    <property type="protein sequence ID" value="VEF74737.1"/>
    <property type="molecule type" value="Genomic_DNA"/>
</dbReference>
<sequence length="399" mass="44497">MAILCLGRSIKIDFAQWLAERDQDLYLISSTPFPSQHKYRLVKRLEDLDADSQAEITALDFAASTRFSRILPHSEFDLIRAARLREHLGVPGQSLESAIAYRDKVVMKEHMNRAGIPVAHFKRLQSSLDVIEFIKRHGYPSIVKPVDGCSSKDIQVIKSRSDLAALFRKPTLDGYMIESFVEGRMFHVNGVSTAEGRTFFAPCAYINGSLDFQWAGTFGSRTLEPDTPIARRLVEFTRKVIAALPETFPLGFHAEIFQTPDDRLVLCEIAARTAGSLTGELIELSYGINIHKAWIRACAGIEDELPIGRSPACVAASIRVPIRDDRLVKIPASLPFDWVSTLCITGIEGLAYQPAQTYTDDVLSAILVGDSDEQLLERIDTFHDWLNGSVLWESAKLTS</sequence>
<dbReference type="Gene3D" id="3.40.50.20">
    <property type="match status" value="1"/>
</dbReference>
<dbReference type="InterPro" id="IPR003135">
    <property type="entry name" value="ATP-grasp_carboxylate-amine"/>
</dbReference>
<dbReference type="GO" id="GO:0016874">
    <property type="term" value="F:ligase activity"/>
    <property type="evidence" value="ECO:0007669"/>
    <property type="project" value="UniProtKB-KW"/>
</dbReference>
<keyword evidence="1" id="KW-0436">Ligase</keyword>
<reference evidence="7 8" key="1">
    <citation type="submission" date="2018-12" db="EMBL/GenBank/DDBJ databases">
        <authorList>
            <consortium name="Pathogen Informatics"/>
        </authorList>
    </citation>
    <scope>NUCLEOTIDE SEQUENCE [LARGE SCALE GENOMIC DNA]</scope>
    <source>
        <strain evidence="7 8">NCTC7357</strain>
    </source>
</reference>
<organism evidence="7 8">
    <name type="scientific">Pseudomonas chlororaphis</name>
    <dbReference type="NCBI Taxonomy" id="587753"/>
    <lineage>
        <taxon>Bacteria</taxon>
        <taxon>Pseudomonadati</taxon>
        <taxon>Pseudomonadota</taxon>
        <taxon>Gammaproteobacteria</taxon>
        <taxon>Pseudomonadales</taxon>
        <taxon>Pseudomonadaceae</taxon>
        <taxon>Pseudomonas</taxon>
    </lineage>
</organism>
<evidence type="ECO:0000256" key="1">
    <source>
        <dbReference type="ARBA" id="ARBA00022598"/>
    </source>
</evidence>
<dbReference type="GO" id="GO:0005524">
    <property type="term" value="F:ATP binding"/>
    <property type="evidence" value="ECO:0007669"/>
    <property type="project" value="UniProtKB-UniRule"/>
</dbReference>
<dbReference type="Gene3D" id="3.30.1490.20">
    <property type="entry name" value="ATP-grasp fold, A domain"/>
    <property type="match status" value="1"/>
</dbReference>
<dbReference type="Pfam" id="PF02222">
    <property type="entry name" value="ATP-grasp"/>
    <property type="match status" value="1"/>
</dbReference>
<evidence type="ECO:0000256" key="3">
    <source>
        <dbReference type="ARBA" id="ARBA00022755"/>
    </source>
</evidence>
<dbReference type="SUPFAM" id="SSF56059">
    <property type="entry name" value="Glutathione synthetase ATP-binding domain-like"/>
    <property type="match status" value="1"/>
</dbReference>
<dbReference type="GO" id="GO:0046872">
    <property type="term" value="F:metal ion binding"/>
    <property type="evidence" value="ECO:0007669"/>
    <property type="project" value="InterPro"/>
</dbReference>
<evidence type="ECO:0000256" key="2">
    <source>
        <dbReference type="ARBA" id="ARBA00022741"/>
    </source>
</evidence>
<keyword evidence="3" id="KW-0658">Purine biosynthesis</keyword>
<evidence type="ECO:0000259" key="6">
    <source>
        <dbReference type="PROSITE" id="PS50975"/>
    </source>
</evidence>